<feature type="compositionally biased region" description="Low complexity" evidence="11">
    <location>
        <begin position="709"/>
        <end position="722"/>
    </location>
</feature>
<dbReference type="InterPro" id="IPR045154">
    <property type="entry name" value="PCF11-like"/>
</dbReference>
<feature type="region of interest" description="Disordered" evidence="11">
    <location>
        <begin position="964"/>
        <end position="1025"/>
    </location>
</feature>
<evidence type="ECO:0000256" key="4">
    <source>
        <dbReference type="ARBA" id="ARBA00022664"/>
    </source>
</evidence>
<feature type="compositionally biased region" description="Polar residues" evidence="11">
    <location>
        <begin position="1011"/>
        <end position="1023"/>
    </location>
</feature>
<evidence type="ECO:0000313" key="12">
    <source>
        <dbReference type="EnsemblPlants" id="EMT30429"/>
    </source>
</evidence>
<dbReference type="PROSITE" id="PS51391">
    <property type="entry name" value="CID"/>
    <property type="match status" value="1"/>
</dbReference>
<dbReference type="GO" id="GO:0006950">
    <property type="term" value="P:response to stress"/>
    <property type="evidence" value="ECO:0007669"/>
    <property type="project" value="UniProtKB-ARBA"/>
</dbReference>
<comment type="catalytic activity">
    <reaction evidence="9">
        <text>L-threonyl-[protein] + ATP = O-phospho-L-threonyl-[protein] + ADP + H(+)</text>
        <dbReference type="Rhea" id="RHEA:46608"/>
        <dbReference type="Rhea" id="RHEA-COMP:11060"/>
        <dbReference type="Rhea" id="RHEA-COMP:11605"/>
        <dbReference type="ChEBI" id="CHEBI:15378"/>
        <dbReference type="ChEBI" id="CHEBI:30013"/>
        <dbReference type="ChEBI" id="CHEBI:30616"/>
        <dbReference type="ChEBI" id="CHEBI:61977"/>
        <dbReference type="ChEBI" id="CHEBI:456216"/>
        <dbReference type="EC" id="2.7.11.1"/>
    </reaction>
</comment>
<feature type="compositionally biased region" description="Low complexity" evidence="11">
    <location>
        <begin position="1102"/>
        <end position="1115"/>
    </location>
</feature>
<dbReference type="InterPro" id="IPR011009">
    <property type="entry name" value="Kinase-like_dom_sf"/>
</dbReference>
<keyword evidence="3" id="KW-0723">Serine/threonine-protein kinase</keyword>
<evidence type="ECO:0000256" key="11">
    <source>
        <dbReference type="SAM" id="MobiDB-lite"/>
    </source>
</evidence>
<evidence type="ECO:0000256" key="7">
    <source>
        <dbReference type="ARBA" id="ARBA00022777"/>
    </source>
</evidence>
<dbReference type="GO" id="GO:0005849">
    <property type="term" value="C:mRNA cleavage factor complex"/>
    <property type="evidence" value="ECO:0007669"/>
    <property type="project" value="TreeGrafter"/>
</dbReference>
<dbReference type="FunFam" id="1.10.510.10:FF:000193">
    <property type="entry name" value="Serine/threonine-protein kinase CTR1"/>
    <property type="match status" value="1"/>
</dbReference>
<evidence type="ECO:0000256" key="9">
    <source>
        <dbReference type="ARBA" id="ARBA00047899"/>
    </source>
</evidence>
<keyword evidence="8" id="KW-0067">ATP-binding</keyword>
<dbReference type="GO" id="GO:0000993">
    <property type="term" value="F:RNA polymerase II complex binding"/>
    <property type="evidence" value="ECO:0007669"/>
    <property type="project" value="InterPro"/>
</dbReference>
<feature type="compositionally biased region" description="Pro residues" evidence="11">
    <location>
        <begin position="1226"/>
        <end position="1237"/>
    </location>
</feature>
<dbReference type="GO" id="GO:0003729">
    <property type="term" value="F:mRNA binding"/>
    <property type="evidence" value="ECO:0007669"/>
    <property type="project" value="InterPro"/>
</dbReference>
<proteinExistence type="inferred from homology"/>
<dbReference type="GO" id="GO:0006369">
    <property type="term" value="P:termination of RNA polymerase II transcription"/>
    <property type="evidence" value="ECO:0007669"/>
    <property type="project" value="InterPro"/>
</dbReference>
<keyword evidence="5" id="KW-0808">Transferase</keyword>
<organism evidence="12">
    <name type="scientific">Aegilops tauschii</name>
    <name type="common">Tausch's goatgrass</name>
    <name type="synonym">Aegilops squarrosa</name>
    <dbReference type="NCBI Taxonomy" id="37682"/>
    <lineage>
        <taxon>Eukaryota</taxon>
        <taxon>Viridiplantae</taxon>
        <taxon>Streptophyta</taxon>
        <taxon>Embryophyta</taxon>
        <taxon>Tracheophyta</taxon>
        <taxon>Spermatophyta</taxon>
        <taxon>Magnoliopsida</taxon>
        <taxon>Liliopsida</taxon>
        <taxon>Poales</taxon>
        <taxon>Poaceae</taxon>
        <taxon>BOP clade</taxon>
        <taxon>Pooideae</taxon>
        <taxon>Triticodae</taxon>
        <taxon>Triticeae</taxon>
        <taxon>Triticinae</taxon>
        <taxon>Aegilops</taxon>
    </lineage>
</organism>
<dbReference type="PANTHER" id="PTHR15921:SF3">
    <property type="entry name" value="PRE-MRNA CLEAVAGE COMPLEX 2 PROTEIN PCF11"/>
    <property type="match status" value="1"/>
</dbReference>
<dbReference type="EC" id="2.7.11.1" evidence="2"/>
<dbReference type="GO" id="GO:0005524">
    <property type="term" value="F:ATP binding"/>
    <property type="evidence" value="ECO:0007669"/>
    <property type="project" value="UniProtKB-UniRule"/>
</dbReference>
<dbReference type="SMART" id="SM00582">
    <property type="entry name" value="RPR"/>
    <property type="match status" value="1"/>
</dbReference>
<dbReference type="GO" id="GO:0005737">
    <property type="term" value="C:cytoplasm"/>
    <property type="evidence" value="ECO:0007669"/>
    <property type="project" value="TreeGrafter"/>
</dbReference>
<evidence type="ECO:0000256" key="1">
    <source>
        <dbReference type="ARBA" id="ARBA00010507"/>
    </source>
</evidence>
<feature type="compositionally biased region" description="Polar residues" evidence="11">
    <location>
        <begin position="1132"/>
        <end position="1154"/>
    </location>
</feature>
<dbReference type="GO" id="GO:0004674">
    <property type="term" value="F:protein serine/threonine kinase activity"/>
    <property type="evidence" value="ECO:0007669"/>
    <property type="project" value="UniProtKB-KW"/>
</dbReference>
<dbReference type="InterPro" id="IPR055164">
    <property type="entry name" value="EDR1/CTR1/ARMC3-like_pept-like"/>
</dbReference>
<feature type="compositionally biased region" description="Polar residues" evidence="11">
    <location>
        <begin position="1091"/>
        <end position="1101"/>
    </location>
</feature>
<evidence type="ECO:0000256" key="2">
    <source>
        <dbReference type="ARBA" id="ARBA00012513"/>
    </source>
</evidence>
<dbReference type="InterPro" id="IPR006569">
    <property type="entry name" value="CID_dom"/>
</dbReference>
<dbReference type="Pfam" id="PF14381">
    <property type="entry name" value="EDR1_CTR1_ARMC3_pept"/>
    <property type="match status" value="1"/>
</dbReference>
<dbReference type="Gene3D" id="1.10.510.10">
    <property type="entry name" value="Transferase(Phosphotransferase) domain 1"/>
    <property type="match status" value="1"/>
</dbReference>
<dbReference type="PRINTS" id="PR00109">
    <property type="entry name" value="TYRKINASE"/>
</dbReference>
<dbReference type="InterPro" id="IPR000719">
    <property type="entry name" value="Prot_kinase_dom"/>
</dbReference>
<evidence type="ECO:0000256" key="6">
    <source>
        <dbReference type="ARBA" id="ARBA00022741"/>
    </source>
</evidence>
<dbReference type="SMART" id="SM00220">
    <property type="entry name" value="S_TKc"/>
    <property type="match status" value="1"/>
</dbReference>
<evidence type="ECO:0000256" key="10">
    <source>
        <dbReference type="ARBA" id="ARBA00048679"/>
    </source>
</evidence>
<dbReference type="FunFam" id="3.30.200.20:FF:000060">
    <property type="entry name" value="Serine/threonine-protein kinase isoform 1"/>
    <property type="match status" value="1"/>
</dbReference>
<dbReference type="Pfam" id="PF23228">
    <property type="entry name" value="zf_PCFS4"/>
    <property type="match status" value="1"/>
</dbReference>
<dbReference type="SUPFAM" id="SSF56112">
    <property type="entry name" value="Protein kinase-like (PK-like)"/>
    <property type="match status" value="1"/>
</dbReference>
<feature type="compositionally biased region" description="Low complexity" evidence="11">
    <location>
        <begin position="1277"/>
        <end position="1288"/>
    </location>
</feature>
<keyword evidence="4" id="KW-0507">mRNA processing</keyword>
<evidence type="ECO:0000256" key="5">
    <source>
        <dbReference type="ARBA" id="ARBA00022679"/>
    </source>
</evidence>
<dbReference type="PANTHER" id="PTHR15921">
    <property type="entry name" value="PRE-MRNA CLEAVAGE COMPLEX II"/>
    <property type="match status" value="1"/>
</dbReference>
<dbReference type="CDD" id="cd13999">
    <property type="entry name" value="STKc_MAP3K-like"/>
    <property type="match status" value="1"/>
</dbReference>
<dbReference type="SUPFAM" id="SSF48464">
    <property type="entry name" value="ENTH/VHS domain"/>
    <property type="match status" value="1"/>
</dbReference>
<dbReference type="GO" id="GO:0010182">
    <property type="term" value="P:sugar mediated signaling pathway"/>
    <property type="evidence" value="ECO:0007669"/>
    <property type="project" value="UniProtKB-ARBA"/>
</dbReference>
<feature type="compositionally biased region" description="Basic and acidic residues" evidence="11">
    <location>
        <begin position="964"/>
        <end position="978"/>
    </location>
</feature>
<feature type="region of interest" description="Disordered" evidence="11">
    <location>
        <begin position="1041"/>
        <end position="1174"/>
    </location>
</feature>
<feature type="region of interest" description="Disordered" evidence="11">
    <location>
        <begin position="1186"/>
        <end position="1244"/>
    </location>
</feature>
<dbReference type="PROSITE" id="PS00108">
    <property type="entry name" value="PROTEIN_KINASE_ST"/>
    <property type="match status" value="1"/>
</dbReference>
<keyword evidence="7" id="KW-0418">Kinase</keyword>
<dbReference type="Gene3D" id="1.25.40.90">
    <property type="match status" value="1"/>
</dbReference>
<protein>
    <recommendedName>
        <fullName evidence="2">non-specific serine/threonine protein kinase</fullName>
        <ecNumber evidence="2">2.7.11.1</ecNumber>
    </recommendedName>
</protein>
<dbReference type="Gene3D" id="3.30.200.20">
    <property type="entry name" value="Phosphorylase Kinase, domain 1"/>
    <property type="match status" value="1"/>
</dbReference>
<dbReference type="InterPro" id="IPR008942">
    <property type="entry name" value="ENTH_VHS"/>
</dbReference>
<accession>M8C822</accession>
<dbReference type="InterPro" id="IPR001245">
    <property type="entry name" value="Ser-Thr/Tyr_kinase_cat_dom"/>
</dbReference>
<reference evidence="12" key="1">
    <citation type="submission" date="2015-06" db="UniProtKB">
        <authorList>
            <consortium name="EnsemblPlants"/>
        </authorList>
    </citation>
    <scope>IDENTIFICATION</scope>
</reference>
<feature type="region of interest" description="Disordered" evidence="11">
    <location>
        <begin position="1262"/>
        <end position="1306"/>
    </location>
</feature>
<dbReference type="GO" id="GO:0031124">
    <property type="term" value="P:mRNA 3'-end processing"/>
    <property type="evidence" value="ECO:0007669"/>
    <property type="project" value="InterPro"/>
</dbReference>
<dbReference type="PROSITE" id="PS00107">
    <property type="entry name" value="PROTEIN_KINASE_ATP"/>
    <property type="match status" value="1"/>
</dbReference>
<comment type="catalytic activity">
    <reaction evidence="10">
        <text>L-seryl-[protein] + ATP = O-phospho-L-seryl-[protein] + ADP + H(+)</text>
        <dbReference type="Rhea" id="RHEA:17989"/>
        <dbReference type="Rhea" id="RHEA-COMP:9863"/>
        <dbReference type="Rhea" id="RHEA-COMP:11604"/>
        <dbReference type="ChEBI" id="CHEBI:15378"/>
        <dbReference type="ChEBI" id="CHEBI:29999"/>
        <dbReference type="ChEBI" id="CHEBI:30616"/>
        <dbReference type="ChEBI" id="CHEBI:83421"/>
        <dbReference type="ChEBI" id="CHEBI:456216"/>
        <dbReference type="EC" id="2.7.11.1"/>
    </reaction>
</comment>
<dbReference type="Pfam" id="PF04818">
    <property type="entry name" value="CID"/>
    <property type="match status" value="1"/>
</dbReference>
<dbReference type="Pfam" id="PF07714">
    <property type="entry name" value="PK_Tyr_Ser-Thr"/>
    <property type="match status" value="1"/>
</dbReference>
<dbReference type="InterPro" id="IPR017441">
    <property type="entry name" value="Protein_kinase_ATP_BS"/>
</dbReference>
<dbReference type="InterPro" id="IPR047415">
    <property type="entry name" value="Pcf11_CID"/>
</dbReference>
<dbReference type="EnsemblPlants" id="EMT30429">
    <property type="protein sequence ID" value="EMT30429"/>
    <property type="gene ID" value="F775_05440"/>
</dbReference>
<evidence type="ECO:0000256" key="8">
    <source>
        <dbReference type="ARBA" id="ARBA00022840"/>
    </source>
</evidence>
<keyword evidence="6" id="KW-0547">Nucleotide-binding</keyword>
<comment type="similarity">
    <text evidence="1">Belongs to the protein kinase superfamily. TKL Ser/Thr protein kinase family. RAF subfamily.</text>
</comment>
<dbReference type="PROSITE" id="PS50011">
    <property type="entry name" value="PROTEIN_KINASE_DOM"/>
    <property type="match status" value="1"/>
</dbReference>
<dbReference type="InterPro" id="IPR008271">
    <property type="entry name" value="Ser/Thr_kinase_AS"/>
</dbReference>
<dbReference type="CDD" id="cd16982">
    <property type="entry name" value="CID_Pcf11"/>
    <property type="match status" value="1"/>
</dbReference>
<feature type="region of interest" description="Disordered" evidence="11">
    <location>
        <begin position="709"/>
        <end position="735"/>
    </location>
</feature>
<feature type="region of interest" description="Disordered" evidence="11">
    <location>
        <begin position="777"/>
        <end position="811"/>
    </location>
</feature>
<sequence length="1496" mass="164576">MDPFVWSMCTDVHEENRIPSVESLKSVRPDDSSIQVVLVDRRADFDLGMLENYASSFLSSSSDMKDVINQLAKLVSSRMGGTTSNEENLLPRWKESSEAIKSSAGSIVLHLGKLPIGLCKHRSLLFKMLADKVNIPCRLVKGCKYCKAEDASSCVVRFGLEREYLVDLFGAPGQLSDPDSFVNGPYSLSVPSPLRPPKFRSLEITSNFSSVAKQYFSDCHSLNLLFSDASTGASNGAAVAVDQMYSKKHDAGDGIANSWVPVKGQAIANSDIILPEAPREVLPLMSPSNLTADKKKEFQLIEGNQYLRSTVSDLSLAVDDLIIPWSELVLKEKIGAGSFGTVHRADWHGSDVAVKILMEQDYHLDRFKEFMREVAIMKSLRHPNIVLFMGAVTEPPNLSIVTEYLSRGSLYKLLHRSGAREVLDERRRLNMAFDVAKGMNYLHRRSPPIVHRDLKSPNLLVDKKYTVKVCDFGLSRLKANTYLSSKSLAGTPEWMAPEVLRDEPSNEKSDVYSFAVILWELMTLQQPWCNLNPAQVVAAVGFKGRRLEIPKELNPQVAALIESCWANEPWRRPSFANIMETLRPLINKCTIGTFGVTVEEPESILALGHVWFMPKQCPTKIRQPLVCHERSVPSDQKLPSLYLLDSIVKNIGKDYVKHFSSKLPEVFCKAYRQVDPPVHTSMRHLFGTWKGVFSPASLQMIEKELGFQSSANGSSGAAPSKADSPSQRPSHSIHGILGAGAKTPIISDADDVIERGNRIGIDKGTGRRLDTLNSRPRAQKDTFSNPIHEKPERDVRGPGIAGAGQVRSKPKGQDGIVGAYYTGAVGSPEEIFDRRNHLYATKDARSSGSVRLDSALLPTPVSNSERIGRLSSSDKSWKNSEEEEYIWDDIRTQGADYGGASSARKGEPLADDVNIRSFHRANWAEPGDPLDPDFHKQDAIPRFGHPTSQDRRLAPYMDHAEYLHSKRDGDPRIDREMWPEGQPFPESRGSSVWLSQEKPRPDIGRAPRISRFSNQSPSITSSVPVGLSGAYAGRSSLESAKQKYWPPSSPPLQARESSPSSSEHDIYASRPFLPLGQTPQEEHNQRAHALPQNSANSQGRPSLQATLSQASQQTQKHPPVQSKPHPKPFHQPFSQENSSSLFRPSVHLTLSTGMEEQPEEVSLPSGPAHAKSDQISASNLLAGLFKGGFIPNTSDHAVPHSHGLASLPSSSASENAPLKPHAPNSLRPPLPPGPPPTHSAEKAAAPLSSLLSSLVAKGLISSPSTDSAAVARKPGKSSPSTSDVSASAPPRPIVQPSVAKETPAPVKALLPQPPKVEMADLIGLEFKPVVLREHRTEVVNRLFDDQSHQCRTCGLRFRLEDELSAHTACNGPEEARNTGIAPERWYPSKSRWIDRLPEPQSIFLDSASDSDLGTAEEVCEFMVPADESQIICCLCGEQFDDMYSIDRSEWMYKDAVYYDRLKAEGGSGGSSQSKELVPIVHARCMPRISNDGMEVD</sequence>
<name>M8C822_AEGTA</name>
<evidence type="ECO:0000256" key="3">
    <source>
        <dbReference type="ARBA" id="ARBA00022527"/>
    </source>
</evidence>
<dbReference type="InterPro" id="IPR057242">
    <property type="entry name" value="PCFS4-like"/>
</dbReference>
<feature type="compositionally biased region" description="Basic and acidic residues" evidence="11">
    <location>
        <begin position="787"/>
        <end position="796"/>
    </location>
</feature>